<feature type="transmembrane region" description="Helical" evidence="1">
    <location>
        <begin position="7"/>
        <end position="23"/>
    </location>
</feature>
<accession>A0ABU2G664</accession>
<keyword evidence="3" id="KW-1185">Reference proteome</keyword>
<evidence type="ECO:0008006" key="4">
    <source>
        <dbReference type="Google" id="ProtNLM"/>
    </source>
</evidence>
<comment type="caution">
    <text evidence="2">The sequence shown here is derived from an EMBL/GenBank/DDBJ whole genome shotgun (WGS) entry which is preliminary data.</text>
</comment>
<feature type="transmembrane region" description="Helical" evidence="1">
    <location>
        <begin position="29"/>
        <end position="47"/>
    </location>
</feature>
<name>A0ABU2G664_9EURY</name>
<proteinExistence type="predicted"/>
<evidence type="ECO:0000313" key="3">
    <source>
        <dbReference type="Proteomes" id="UP001254813"/>
    </source>
</evidence>
<keyword evidence="1" id="KW-0472">Membrane</keyword>
<keyword evidence="1" id="KW-1133">Transmembrane helix</keyword>
<evidence type="ECO:0000256" key="1">
    <source>
        <dbReference type="SAM" id="Phobius"/>
    </source>
</evidence>
<dbReference type="Proteomes" id="UP001254813">
    <property type="component" value="Unassembled WGS sequence"/>
</dbReference>
<gene>
    <name evidence="2" type="ORF">NDI79_16575</name>
</gene>
<evidence type="ECO:0000313" key="2">
    <source>
        <dbReference type="EMBL" id="MDS0295789.1"/>
    </source>
</evidence>
<organism evidence="2 3">
    <name type="scientific">Halogeometricum luteum</name>
    <dbReference type="NCBI Taxonomy" id="2950537"/>
    <lineage>
        <taxon>Archaea</taxon>
        <taxon>Methanobacteriati</taxon>
        <taxon>Methanobacteriota</taxon>
        <taxon>Stenosarchaea group</taxon>
        <taxon>Halobacteria</taxon>
        <taxon>Halobacteriales</taxon>
        <taxon>Haloferacaceae</taxon>
        <taxon>Halogeometricum</taxon>
    </lineage>
</organism>
<protein>
    <recommendedName>
        <fullName evidence="4">SPW repeat-containing protein</fullName>
    </recommendedName>
</protein>
<dbReference type="EMBL" id="JAMQOQ010000005">
    <property type="protein sequence ID" value="MDS0295789.1"/>
    <property type="molecule type" value="Genomic_DNA"/>
</dbReference>
<feature type="transmembrane region" description="Helical" evidence="1">
    <location>
        <begin position="84"/>
        <end position="104"/>
    </location>
</feature>
<dbReference type="RefSeq" id="WP_310929751.1">
    <property type="nucleotide sequence ID" value="NZ_JAMQOQ010000005.1"/>
</dbReference>
<sequence length="123" mass="13084">MFDRTSLLSGAAVGAVPVAVLYVDGFWDPWLAFFVWISWTVVGLLFFRSDLRASRSRWQLLYILLIVGGAQFGVHTNLPIPSSLTIALGFLVLGVGTASLLVGVQIGRENASSASGPTAATTD</sequence>
<reference evidence="2 3" key="1">
    <citation type="submission" date="2022-06" db="EMBL/GenBank/DDBJ databases">
        <title>Halogeometricum sp. a new haloarchaeum isolate from saline soil.</title>
        <authorList>
            <person name="Strakova D."/>
            <person name="Galisteo C."/>
            <person name="Sanchez-Porro C."/>
            <person name="Ventosa A."/>
        </authorList>
    </citation>
    <scope>NUCLEOTIDE SEQUENCE [LARGE SCALE GENOMIC DNA]</scope>
    <source>
        <strain evidence="3">S3BR25-2</strain>
    </source>
</reference>
<feature type="transmembrane region" description="Helical" evidence="1">
    <location>
        <begin position="59"/>
        <end position="78"/>
    </location>
</feature>
<keyword evidence="1" id="KW-0812">Transmembrane</keyword>